<gene>
    <name evidence="8" type="ORF">TAO_1304</name>
</gene>
<reference evidence="8 9" key="1">
    <citation type="journal article" date="2017" name="ISME J.">
        <title>An acid-tolerant ammonia-oxidizing ?-proteobacterium from soil.</title>
        <authorList>
            <person name="Hayatsu M."/>
            <person name="Tago K."/>
            <person name="Uchiyama I."/>
            <person name="Toyoda A."/>
            <person name="Wang Y."/>
            <person name="Shimomura Y."/>
            <person name="Okubo T."/>
            <person name="Kurisu F."/>
            <person name="Hirono Y."/>
            <person name="Nonaka K."/>
            <person name="Akiyama H."/>
            <person name="Itoh T."/>
            <person name="Takami H."/>
        </authorList>
    </citation>
    <scope>NUCLEOTIDE SEQUENCE [LARGE SCALE GENOMIC DNA]</scope>
    <source>
        <strain evidence="8 9">TAO100</strain>
    </source>
</reference>
<protein>
    <submittedName>
        <fullName evidence="8">Peptidase M48 Ste24p</fullName>
    </submittedName>
</protein>
<dbReference type="PANTHER" id="PTHR22726:SF24">
    <property type="entry name" value="M48 FAMILY METALLOPEPTIDASE"/>
    <property type="match status" value="1"/>
</dbReference>
<dbReference type="InterPro" id="IPR001915">
    <property type="entry name" value="Peptidase_M48"/>
</dbReference>
<dbReference type="Proteomes" id="UP000243679">
    <property type="component" value="Chromosome"/>
</dbReference>
<dbReference type="GO" id="GO:0046872">
    <property type="term" value="F:metal ion binding"/>
    <property type="evidence" value="ECO:0007669"/>
    <property type="project" value="UniProtKB-KW"/>
</dbReference>
<comment type="similarity">
    <text evidence="6">Belongs to the peptidase M48 family.</text>
</comment>
<keyword evidence="4 6" id="KW-0862">Zinc</keyword>
<evidence type="ECO:0000256" key="3">
    <source>
        <dbReference type="ARBA" id="ARBA00022801"/>
    </source>
</evidence>
<dbReference type="EMBL" id="AP014836">
    <property type="protein sequence ID" value="BAW80674.1"/>
    <property type="molecule type" value="Genomic_DNA"/>
</dbReference>
<evidence type="ECO:0000313" key="9">
    <source>
        <dbReference type="Proteomes" id="UP000243679"/>
    </source>
</evidence>
<accession>A0A1Q2SNG3</accession>
<evidence type="ECO:0000256" key="6">
    <source>
        <dbReference type="RuleBase" id="RU003983"/>
    </source>
</evidence>
<keyword evidence="1 6" id="KW-0645">Protease</keyword>
<dbReference type="GO" id="GO:0016020">
    <property type="term" value="C:membrane"/>
    <property type="evidence" value="ECO:0007669"/>
    <property type="project" value="TreeGrafter"/>
</dbReference>
<dbReference type="PANTHER" id="PTHR22726">
    <property type="entry name" value="METALLOENDOPEPTIDASE OMA1"/>
    <property type="match status" value="1"/>
</dbReference>
<name>A0A1Q2SNG3_9GAMM</name>
<proteinExistence type="inferred from homology"/>
<dbReference type="GO" id="GO:0004222">
    <property type="term" value="F:metalloendopeptidase activity"/>
    <property type="evidence" value="ECO:0007669"/>
    <property type="project" value="InterPro"/>
</dbReference>
<dbReference type="Pfam" id="PF01435">
    <property type="entry name" value="Peptidase_M48"/>
    <property type="match status" value="1"/>
</dbReference>
<dbReference type="CDD" id="cd07331">
    <property type="entry name" value="M48C_Oma1_like"/>
    <property type="match status" value="1"/>
</dbReference>
<comment type="cofactor">
    <cofactor evidence="6">
        <name>Zn(2+)</name>
        <dbReference type="ChEBI" id="CHEBI:29105"/>
    </cofactor>
    <text evidence="6">Binds 1 zinc ion per subunit.</text>
</comment>
<evidence type="ECO:0000256" key="4">
    <source>
        <dbReference type="ARBA" id="ARBA00022833"/>
    </source>
</evidence>
<evidence type="ECO:0000256" key="2">
    <source>
        <dbReference type="ARBA" id="ARBA00022723"/>
    </source>
</evidence>
<dbReference type="Gene3D" id="3.30.2010.10">
    <property type="entry name" value="Metalloproteases ('zincins'), catalytic domain"/>
    <property type="match status" value="1"/>
</dbReference>
<dbReference type="KEGG" id="ntt:TAO_1304"/>
<evidence type="ECO:0000256" key="1">
    <source>
        <dbReference type="ARBA" id="ARBA00022670"/>
    </source>
</evidence>
<feature type="domain" description="Peptidase M48" evidence="7">
    <location>
        <begin position="64"/>
        <end position="248"/>
    </location>
</feature>
<dbReference type="InterPro" id="IPR051156">
    <property type="entry name" value="Mito/Outer_Membr_Metalloprot"/>
</dbReference>
<organism evidence="8 9">
    <name type="scientific">Candidatus Nitrosoglobus terrae</name>
    <dbReference type="NCBI Taxonomy" id="1630141"/>
    <lineage>
        <taxon>Bacteria</taxon>
        <taxon>Pseudomonadati</taxon>
        <taxon>Pseudomonadota</taxon>
        <taxon>Gammaproteobacteria</taxon>
        <taxon>Chromatiales</taxon>
        <taxon>Chromatiaceae</taxon>
        <taxon>Candidatus Nitrosoglobus</taxon>
    </lineage>
</organism>
<dbReference type="AlphaFoldDB" id="A0A1Q2SNG3"/>
<keyword evidence="2" id="KW-0479">Metal-binding</keyword>
<sequence length="276" mass="29651">MARKTIKIILANLTGLFLVIGCTVSPTGRHQLALFPTKQMAEMGNTSYAKIKQETPISEDQGVNQYVQCIVNALTAVIPAPPSGDQWQVTVFQQDQTVNAFALPGGNIGVYTGILKVAKNADQLAAVIGHELGHVIAQHGNARLSTQYATQTGLELIQVLTRGAGGAAENQLMALLGVGAQVGITLPFSRADESEADLLGLRYMAEAGFDPSQSIVLWQNMTQVEHSAPSEFLSTHPSNQNRIKNLERHLPEAMELYQQALTKGKRLKCNPPKGGG</sequence>
<keyword evidence="9" id="KW-1185">Reference proteome</keyword>
<keyword evidence="3 6" id="KW-0378">Hydrolase</keyword>
<evidence type="ECO:0000313" key="8">
    <source>
        <dbReference type="EMBL" id="BAW80674.1"/>
    </source>
</evidence>
<dbReference type="GO" id="GO:0051603">
    <property type="term" value="P:proteolysis involved in protein catabolic process"/>
    <property type="evidence" value="ECO:0007669"/>
    <property type="project" value="TreeGrafter"/>
</dbReference>
<dbReference type="PROSITE" id="PS51257">
    <property type="entry name" value="PROKAR_LIPOPROTEIN"/>
    <property type="match status" value="1"/>
</dbReference>
<keyword evidence="5 6" id="KW-0482">Metalloprotease</keyword>
<evidence type="ECO:0000256" key="5">
    <source>
        <dbReference type="ARBA" id="ARBA00023049"/>
    </source>
</evidence>
<evidence type="ECO:0000259" key="7">
    <source>
        <dbReference type="Pfam" id="PF01435"/>
    </source>
</evidence>